<evidence type="ECO:0000259" key="4">
    <source>
        <dbReference type="PROSITE" id="PS00662"/>
    </source>
</evidence>
<dbReference type="AlphaFoldDB" id="A0A0R1YCL0"/>
<proteinExistence type="inferred from homology"/>
<dbReference type="RefSeq" id="WP_025080914.1">
    <property type="nucleotide sequence ID" value="NZ_AZGI01000026.1"/>
</dbReference>
<dbReference type="PANTHER" id="PTHR30258:SF2">
    <property type="entry name" value="COMG OPERON PROTEIN 1"/>
    <property type="match status" value="1"/>
</dbReference>
<keyword evidence="3" id="KW-0067">ATP-binding</keyword>
<dbReference type="SUPFAM" id="SSF52540">
    <property type="entry name" value="P-loop containing nucleoside triphosphate hydrolases"/>
    <property type="match status" value="1"/>
</dbReference>
<keyword evidence="2" id="KW-0547">Nucleotide-binding</keyword>
<dbReference type="InterPro" id="IPR047667">
    <property type="entry name" value="ATPase_ComGA"/>
</dbReference>
<dbReference type="eggNOG" id="COG2804">
    <property type="taxonomic scope" value="Bacteria"/>
</dbReference>
<comment type="caution">
    <text evidence="5">The sequence shown here is derived from an EMBL/GenBank/DDBJ whole genome shotgun (WGS) entry which is preliminary data.</text>
</comment>
<dbReference type="Pfam" id="PF00437">
    <property type="entry name" value="T2SSE"/>
    <property type="match status" value="1"/>
</dbReference>
<gene>
    <name evidence="5" type="ORF">FC39_GL000806</name>
</gene>
<evidence type="ECO:0000256" key="1">
    <source>
        <dbReference type="ARBA" id="ARBA00006611"/>
    </source>
</evidence>
<dbReference type="GO" id="GO:0005524">
    <property type="term" value="F:ATP binding"/>
    <property type="evidence" value="ECO:0007669"/>
    <property type="project" value="UniProtKB-KW"/>
</dbReference>
<keyword evidence="6" id="KW-1185">Reference proteome</keyword>
<dbReference type="InterPro" id="IPR001482">
    <property type="entry name" value="T2SS/T4SS_dom"/>
</dbReference>
<sequence>MEIKKIINELVEKAILCKSSDIFFLPKKEKIDVNFRTYMGVVSERSFSLEQGKEIINYFKYAAQMDISEHRRPQVGAMNFEYQNNEYYLRLSSLGDFTDYESLVIRIIYQIQNSNYFFDEQLEELKSLSLKRGLIITSGPTGSGKTTTMYELAKAIGKNKVVMTIEDPVEVHEQTFLQTQVNSDAGIDYTSLLKAALRHRPDILIIGEIRDRGTARLAVDAALSGHLVLATVHAKSTLQTISRLEGLGISKEELANCLTALSYQRLIPKAKQDRLACLMDLASGEILETDILKDIRADFVSWQENLKALRKDKKITDATYKAYQEG</sequence>
<dbReference type="Gene3D" id="3.30.450.90">
    <property type="match status" value="1"/>
</dbReference>
<reference evidence="5 6" key="1">
    <citation type="journal article" date="2015" name="Genome Announc.">
        <title>Expanding the biotechnology potential of lactobacilli through comparative genomics of 213 strains and associated genera.</title>
        <authorList>
            <person name="Sun Z."/>
            <person name="Harris H.M."/>
            <person name="McCann A."/>
            <person name="Guo C."/>
            <person name="Argimon S."/>
            <person name="Zhang W."/>
            <person name="Yang X."/>
            <person name="Jeffery I.B."/>
            <person name="Cooney J.C."/>
            <person name="Kagawa T.F."/>
            <person name="Liu W."/>
            <person name="Song Y."/>
            <person name="Salvetti E."/>
            <person name="Wrobel A."/>
            <person name="Rasinkangas P."/>
            <person name="Parkhill J."/>
            <person name="Rea M.C."/>
            <person name="O'Sullivan O."/>
            <person name="Ritari J."/>
            <person name="Douillard F.P."/>
            <person name="Paul Ross R."/>
            <person name="Yang R."/>
            <person name="Briner A.E."/>
            <person name="Felis G.E."/>
            <person name="de Vos W.M."/>
            <person name="Barrangou R."/>
            <person name="Klaenhammer T.R."/>
            <person name="Caufield P.W."/>
            <person name="Cui Y."/>
            <person name="Zhang H."/>
            <person name="O'Toole P.W."/>
        </authorList>
    </citation>
    <scope>NUCLEOTIDE SEQUENCE [LARGE SCALE GENOMIC DNA]</scope>
    <source>
        <strain evidence="5 6">DSM 5661</strain>
    </source>
</reference>
<dbReference type="GO" id="GO:0016887">
    <property type="term" value="F:ATP hydrolysis activity"/>
    <property type="evidence" value="ECO:0007669"/>
    <property type="project" value="TreeGrafter"/>
</dbReference>
<dbReference type="EMBL" id="AZGI01000026">
    <property type="protein sequence ID" value="KRM40192.1"/>
    <property type="molecule type" value="Genomic_DNA"/>
</dbReference>
<dbReference type="STRING" id="1423754.FC39_GL000806"/>
<dbReference type="Proteomes" id="UP000051223">
    <property type="component" value="Unassembled WGS sequence"/>
</dbReference>
<feature type="domain" description="Bacterial type II secretion system protein E" evidence="4">
    <location>
        <begin position="197"/>
        <end position="211"/>
    </location>
</feature>
<dbReference type="NCBIfam" id="NF041000">
    <property type="entry name" value="ATPase_ComGA"/>
    <property type="match status" value="1"/>
</dbReference>
<dbReference type="GO" id="GO:0005886">
    <property type="term" value="C:plasma membrane"/>
    <property type="evidence" value="ECO:0007669"/>
    <property type="project" value="TreeGrafter"/>
</dbReference>
<accession>A0A0R1YCL0</accession>
<protein>
    <submittedName>
        <fullName evidence="5">Competence protein</fullName>
    </submittedName>
</protein>
<dbReference type="PATRIC" id="fig|1423754.3.peg.828"/>
<dbReference type="CDD" id="cd01129">
    <property type="entry name" value="PulE-GspE-like"/>
    <property type="match status" value="1"/>
</dbReference>
<dbReference type="Gene3D" id="3.40.50.300">
    <property type="entry name" value="P-loop containing nucleotide triphosphate hydrolases"/>
    <property type="match status" value="1"/>
</dbReference>
<evidence type="ECO:0000256" key="3">
    <source>
        <dbReference type="ARBA" id="ARBA00022840"/>
    </source>
</evidence>
<evidence type="ECO:0000313" key="5">
    <source>
        <dbReference type="EMBL" id="KRM40192.1"/>
    </source>
</evidence>
<dbReference type="PROSITE" id="PS00662">
    <property type="entry name" value="T2SP_E"/>
    <property type="match status" value="1"/>
</dbReference>
<organism evidence="5 6">
    <name type="scientific">Lactobacillus hamsteri DSM 5661 = JCM 6256</name>
    <dbReference type="NCBI Taxonomy" id="1423754"/>
    <lineage>
        <taxon>Bacteria</taxon>
        <taxon>Bacillati</taxon>
        <taxon>Bacillota</taxon>
        <taxon>Bacilli</taxon>
        <taxon>Lactobacillales</taxon>
        <taxon>Lactobacillaceae</taxon>
        <taxon>Lactobacillus</taxon>
    </lineage>
</organism>
<dbReference type="PANTHER" id="PTHR30258">
    <property type="entry name" value="TYPE II SECRETION SYSTEM PROTEIN GSPE-RELATED"/>
    <property type="match status" value="1"/>
</dbReference>
<dbReference type="OrthoDB" id="9808272at2"/>
<dbReference type="InterPro" id="IPR027417">
    <property type="entry name" value="P-loop_NTPase"/>
</dbReference>
<evidence type="ECO:0000256" key="2">
    <source>
        <dbReference type="ARBA" id="ARBA00022741"/>
    </source>
</evidence>
<evidence type="ECO:0000313" key="6">
    <source>
        <dbReference type="Proteomes" id="UP000051223"/>
    </source>
</evidence>
<comment type="similarity">
    <text evidence="1">Belongs to the GSP E family.</text>
</comment>
<name>A0A0R1YCL0_9LACO</name>